<dbReference type="ExpressionAtlas" id="Q4QPX6">
    <property type="expression patterns" value="differential"/>
</dbReference>
<protein>
    <submittedName>
        <fullName evidence="2">IP05624p</fullName>
    </submittedName>
</protein>
<name>Q4QPX6_DROME</name>
<proteinExistence type="evidence at transcript level"/>
<reference evidence="2" key="1">
    <citation type="submission" date="2005-06" db="EMBL/GenBank/DDBJ databases">
        <authorList>
            <person name="Stapleton M."/>
            <person name="Carlson J."/>
            <person name="Chavez C."/>
            <person name="Frise E."/>
            <person name="George R."/>
            <person name="Pacleb J."/>
            <person name="Park S."/>
            <person name="Wan K."/>
            <person name="Yu C."/>
            <person name="Celniker S."/>
        </authorList>
    </citation>
    <scope>NUCLEOTIDE SEQUENCE</scope>
</reference>
<evidence type="ECO:0000256" key="1">
    <source>
        <dbReference type="SAM" id="MobiDB-lite"/>
    </source>
</evidence>
<accession>Q4QPX6</accession>
<organism evidence="2">
    <name type="scientific">Drosophila melanogaster</name>
    <name type="common">Fruit fly</name>
    <dbReference type="NCBI Taxonomy" id="7227"/>
    <lineage>
        <taxon>Eukaryota</taxon>
        <taxon>Metazoa</taxon>
        <taxon>Ecdysozoa</taxon>
        <taxon>Arthropoda</taxon>
        <taxon>Hexapoda</taxon>
        <taxon>Insecta</taxon>
        <taxon>Pterygota</taxon>
        <taxon>Neoptera</taxon>
        <taxon>Endopterygota</taxon>
        <taxon>Diptera</taxon>
        <taxon>Brachycera</taxon>
        <taxon>Muscomorpha</taxon>
        <taxon>Ephydroidea</taxon>
        <taxon>Drosophilidae</taxon>
        <taxon>Drosophila</taxon>
        <taxon>Sophophora</taxon>
    </lineage>
</organism>
<dbReference type="IntAct" id="Q4QPX6">
    <property type="interactions" value="5"/>
</dbReference>
<dbReference type="VEuPathDB" id="VectorBase:FBgn0033278"/>
<dbReference type="EMBL" id="BT023640">
    <property type="protein sequence ID" value="AAY85040.1"/>
    <property type="molecule type" value="mRNA"/>
</dbReference>
<feature type="region of interest" description="Disordered" evidence="1">
    <location>
        <begin position="125"/>
        <end position="144"/>
    </location>
</feature>
<evidence type="ECO:0000313" key="2">
    <source>
        <dbReference type="EMBL" id="AAY85040.1"/>
    </source>
</evidence>
<dbReference type="Bgee" id="FBgn0033278">
    <property type="expression patterns" value="Expressed in mid-late elongation-stage spermatid (Drosophila) in testis and 17 other cell types or tissues"/>
</dbReference>
<dbReference type="HOGENOM" id="CLU_1983860_0_0_1"/>
<feature type="non-terminal residue" evidence="2">
    <location>
        <position position="1"/>
    </location>
</feature>
<dbReference type="AlphaFoldDB" id="Q4QPX6"/>
<dbReference type="OrthoDB" id="7823046at2759"/>
<sequence length="144" mass="16655">NLNFSISLTNGTASTYGIMFTGRLLIGSPIFEAKMRLQQRRRMSEHRLPYHRRPAPVKLQDRKSSWTDLKRPPFLLVKSFLNLRHMDADYGKDMTRVTDELSFQPHRTLLINTVRGPHRQFSDTEPIADMMDKSPVALDSDSKP</sequence>